<dbReference type="GO" id="GO:0048512">
    <property type="term" value="P:circadian behavior"/>
    <property type="evidence" value="ECO:0007669"/>
    <property type="project" value="TreeGrafter"/>
</dbReference>
<name>A0A3P7YYH7_HELPZ</name>
<keyword evidence="3" id="KW-1185">Reference proteome</keyword>
<dbReference type="InterPro" id="IPR000210">
    <property type="entry name" value="BTB/POZ_dom"/>
</dbReference>
<dbReference type="PANTHER" id="PTHR46306:SF1">
    <property type="entry name" value="BTB_POZ DOMAIN-CONTAINING PROTEIN 9"/>
    <property type="match status" value="1"/>
</dbReference>
<dbReference type="Pfam" id="PF07707">
    <property type="entry name" value="BACK"/>
    <property type="match status" value="1"/>
</dbReference>
<dbReference type="WBParaSite" id="HPBE_0001286401-mRNA-1">
    <property type="protein sequence ID" value="HPBE_0001286401-mRNA-1"/>
    <property type="gene ID" value="HPBE_0001286401"/>
</dbReference>
<dbReference type="Gene3D" id="1.25.40.420">
    <property type="match status" value="1"/>
</dbReference>
<dbReference type="Proteomes" id="UP000050761">
    <property type="component" value="Unassembled WGS sequence"/>
</dbReference>
<dbReference type="SMART" id="SM00875">
    <property type="entry name" value="BACK"/>
    <property type="match status" value="1"/>
</dbReference>
<dbReference type="GO" id="GO:0005737">
    <property type="term" value="C:cytoplasm"/>
    <property type="evidence" value="ECO:0007669"/>
    <property type="project" value="TreeGrafter"/>
</dbReference>
<dbReference type="SUPFAM" id="SSF54695">
    <property type="entry name" value="POZ domain"/>
    <property type="match status" value="1"/>
</dbReference>
<proteinExistence type="predicted"/>
<organism evidence="2">
    <name type="scientific">Heligmosomoides polygyrus</name>
    <name type="common">Parasitic roundworm</name>
    <dbReference type="NCBI Taxonomy" id="6339"/>
    <lineage>
        <taxon>Eukaryota</taxon>
        <taxon>Metazoa</taxon>
        <taxon>Ecdysozoa</taxon>
        <taxon>Nematoda</taxon>
        <taxon>Chromadorea</taxon>
        <taxon>Rhabditida</taxon>
        <taxon>Rhabditina</taxon>
        <taxon>Rhabditomorpha</taxon>
        <taxon>Strongyloidea</taxon>
        <taxon>Heligmosomidae</taxon>
        <taxon>Heligmosomoides</taxon>
    </lineage>
</organism>
<dbReference type="InterPro" id="IPR011705">
    <property type="entry name" value="BACK"/>
</dbReference>
<dbReference type="EMBL" id="UZAH01027666">
    <property type="protein sequence ID" value="VDO93916.1"/>
    <property type="molecule type" value="Genomic_DNA"/>
</dbReference>
<accession>A0A3P7YYH7</accession>
<dbReference type="SMART" id="SM00225">
    <property type="entry name" value="BTB"/>
    <property type="match status" value="1"/>
</dbReference>
<reference evidence="2 3" key="1">
    <citation type="submission" date="2018-11" db="EMBL/GenBank/DDBJ databases">
        <authorList>
            <consortium name="Pathogen Informatics"/>
        </authorList>
    </citation>
    <scope>NUCLEOTIDE SEQUENCE [LARGE SCALE GENOMIC DNA]</scope>
</reference>
<gene>
    <name evidence="2" type="ORF">HPBE_LOCUS12865</name>
</gene>
<dbReference type="GO" id="GO:0050804">
    <property type="term" value="P:modulation of chemical synaptic transmission"/>
    <property type="evidence" value="ECO:0007669"/>
    <property type="project" value="TreeGrafter"/>
</dbReference>
<dbReference type="InterPro" id="IPR011333">
    <property type="entry name" value="SKP1/BTB/POZ_sf"/>
</dbReference>
<evidence type="ECO:0000313" key="3">
    <source>
        <dbReference type="Proteomes" id="UP000050761"/>
    </source>
</evidence>
<evidence type="ECO:0000313" key="2">
    <source>
        <dbReference type="EMBL" id="VDO93916.1"/>
    </source>
</evidence>
<dbReference type="AlphaFoldDB" id="A0A3P7YYH7"/>
<dbReference type="Gene3D" id="3.30.710.10">
    <property type="entry name" value="Potassium Channel Kv1.1, Chain A"/>
    <property type="match status" value="1"/>
</dbReference>
<reference evidence="4" key="2">
    <citation type="submission" date="2019-09" db="UniProtKB">
        <authorList>
            <consortium name="WormBaseParasite"/>
        </authorList>
    </citation>
    <scope>IDENTIFICATION</scope>
</reference>
<dbReference type="GO" id="GO:0008344">
    <property type="term" value="P:adult locomotory behavior"/>
    <property type="evidence" value="ECO:0007669"/>
    <property type="project" value="TreeGrafter"/>
</dbReference>
<evidence type="ECO:0000313" key="4">
    <source>
        <dbReference type="WBParaSite" id="HPBE_0001286401-mRNA-1"/>
    </source>
</evidence>
<dbReference type="Pfam" id="PF00651">
    <property type="entry name" value="BTB"/>
    <property type="match status" value="1"/>
</dbReference>
<dbReference type="InterPro" id="IPR052407">
    <property type="entry name" value="BTB_POZ_domain_cont_9"/>
</dbReference>
<protein>
    <submittedName>
        <fullName evidence="4">BTB domain-containing protein</fullName>
    </submittedName>
</protein>
<feature type="domain" description="BTB" evidence="1">
    <location>
        <begin position="42"/>
        <end position="109"/>
    </location>
</feature>
<evidence type="ECO:0000259" key="1">
    <source>
        <dbReference type="PROSITE" id="PS50097"/>
    </source>
</evidence>
<sequence length="328" mass="36889">MSEPTSIERKPGDGRGDDSCPVEHFEALAGDWGALLASPDFSDVTFVVEGERIHAHRLVLAARCEYFRAMLYGGLKESSETEVQLEGTNALAFRTLLEYIYTGKIELSTFKVEELVAILQLAHEYRLLKIQRPIVDYLKMMLDMSNAFTILRISSLFDDLKEHCLQLADQRAPEILTSQDFVTLQQKTMEDMLSRDSFYADEIDIFKAICQWIRAQSTAEKCLRLDLMHPTELLSTVRHSELFEGNSSTLEKFILDALERRCQGTVSDIRGALVLDENVATAELGALVVEGENRETLLSGAQGLVEPAVLFQSVTTVDFFKGVMETFL</sequence>
<dbReference type="PANTHER" id="PTHR46306">
    <property type="entry name" value="BTB/POZ DOMAIN-CONTAINING PROTEIN 9"/>
    <property type="match status" value="1"/>
</dbReference>
<dbReference type="PROSITE" id="PS50097">
    <property type="entry name" value="BTB"/>
    <property type="match status" value="1"/>
</dbReference>
<dbReference type="OrthoDB" id="5834576at2759"/>